<name>A0A7C3PG46_9CYAN</name>
<dbReference type="EMBL" id="DSRU01000054">
    <property type="protein sequence ID" value="HFM97100.1"/>
    <property type="molecule type" value="Genomic_DNA"/>
</dbReference>
<protein>
    <submittedName>
        <fullName evidence="2">Glycosyltransferase family 4 protein</fullName>
    </submittedName>
</protein>
<dbReference type="InterPro" id="IPR050194">
    <property type="entry name" value="Glycosyltransferase_grp1"/>
</dbReference>
<dbReference type="Pfam" id="PF00534">
    <property type="entry name" value="Glycos_transf_1"/>
    <property type="match status" value="1"/>
</dbReference>
<proteinExistence type="predicted"/>
<comment type="caution">
    <text evidence="2">The sequence shown here is derived from an EMBL/GenBank/DDBJ whole genome shotgun (WGS) entry which is preliminary data.</text>
</comment>
<dbReference type="SUPFAM" id="SSF53756">
    <property type="entry name" value="UDP-Glycosyltransferase/glycogen phosphorylase"/>
    <property type="match status" value="1"/>
</dbReference>
<dbReference type="InterPro" id="IPR001296">
    <property type="entry name" value="Glyco_trans_1"/>
</dbReference>
<dbReference type="AlphaFoldDB" id="A0A7C3PG46"/>
<dbReference type="PANTHER" id="PTHR45947:SF3">
    <property type="entry name" value="SULFOQUINOVOSYL TRANSFERASE SQD2"/>
    <property type="match status" value="1"/>
</dbReference>
<keyword evidence="2" id="KW-0808">Transferase</keyword>
<organism evidence="2">
    <name type="scientific">Oscillatoriales cyanobacterium SpSt-418</name>
    <dbReference type="NCBI Taxonomy" id="2282169"/>
    <lineage>
        <taxon>Bacteria</taxon>
        <taxon>Bacillati</taxon>
        <taxon>Cyanobacteriota</taxon>
        <taxon>Cyanophyceae</taxon>
        <taxon>Oscillatoriophycideae</taxon>
        <taxon>Oscillatoriales</taxon>
    </lineage>
</organism>
<dbReference type="GO" id="GO:0016757">
    <property type="term" value="F:glycosyltransferase activity"/>
    <property type="evidence" value="ECO:0007669"/>
    <property type="project" value="InterPro"/>
</dbReference>
<accession>A0A7C3PG46</accession>
<evidence type="ECO:0000313" key="2">
    <source>
        <dbReference type="EMBL" id="HFM97100.1"/>
    </source>
</evidence>
<gene>
    <name evidence="2" type="ORF">ENR64_04885</name>
</gene>
<evidence type="ECO:0000259" key="1">
    <source>
        <dbReference type="Pfam" id="PF00534"/>
    </source>
</evidence>
<sequence>MKVALVHDFLQTYGDAERLLAVLHQIYPQAPVFTAFIDRPSLGPDWAHFANWDLRPTWGQKLPAIARQPERYRPLLPYIWESVDLSGFDLVISSSAGFLSHAVLPSPSALHICYCHTPSRSLWEPNPYSTLTPRWFDVWSGSRLRQYDFYAAQRLDRLFTNSETVAHRIKKFYRRTADVVPPPVKIAADGKAGERYYLYVGALTPNQQVDRVIQACNQMQRPLVVVGTGSEQSRLRQLAGETIQFVERPSEAELGQLYSNTRALIFPSADADFGFSPVEAMGRGIPVIACEQSGIREIVLNYRTGLLFAEPTVENLCQAIAQFEGLRFFSHACIQRAEEFAESVFVDRFKWLVAQALDEHRQKGTISAN</sequence>
<dbReference type="Gene3D" id="3.40.50.2000">
    <property type="entry name" value="Glycogen Phosphorylase B"/>
    <property type="match status" value="1"/>
</dbReference>
<dbReference type="PANTHER" id="PTHR45947">
    <property type="entry name" value="SULFOQUINOVOSYL TRANSFERASE SQD2"/>
    <property type="match status" value="1"/>
</dbReference>
<feature type="domain" description="Glycosyl transferase family 1" evidence="1">
    <location>
        <begin position="192"/>
        <end position="339"/>
    </location>
</feature>
<reference evidence="2" key="1">
    <citation type="journal article" date="2020" name="mSystems">
        <title>Genome- and Community-Level Interaction Insights into Carbon Utilization and Element Cycling Functions of Hydrothermarchaeota in Hydrothermal Sediment.</title>
        <authorList>
            <person name="Zhou Z."/>
            <person name="Liu Y."/>
            <person name="Xu W."/>
            <person name="Pan J."/>
            <person name="Luo Z.H."/>
            <person name="Li M."/>
        </authorList>
    </citation>
    <scope>NUCLEOTIDE SEQUENCE [LARGE SCALE GENOMIC DNA]</scope>
    <source>
        <strain evidence="2">SpSt-418</strain>
    </source>
</reference>